<organism evidence="1 2">
    <name type="scientific">Moraxella cuniculi</name>
    <dbReference type="NCBI Taxonomy" id="34061"/>
    <lineage>
        <taxon>Bacteria</taxon>
        <taxon>Pseudomonadati</taxon>
        <taxon>Pseudomonadota</taxon>
        <taxon>Gammaproteobacteria</taxon>
        <taxon>Moraxellales</taxon>
        <taxon>Moraxellaceae</taxon>
        <taxon>Moraxella</taxon>
    </lineage>
</organism>
<protein>
    <submittedName>
        <fullName evidence="1">Uncharacterized protein</fullName>
    </submittedName>
</protein>
<name>A0A448GY98_9GAMM</name>
<dbReference type="Proteomes" id="UP000274100">
    <property type="component" value="Chromosome"/>
</dbReference>
<proteinExistence type="predicted"/>
<dbReference type="OrthoDB" id="5327865at2"/>
<accession>A0A448GY98</accession>
<evidence type="ECO:0000313" key="2">
    <source>
        <dbReference type="Proteomes" id="UP000274100"/>
    </source>
</evidence>
<dbReference type="RefSeq" id="WP_126331350.1">
    <property type="nucleotide sequence ID" value="NZ_LR134343.1"/>
</dbReference>
<reference evidence="1 2" key="1">
    <citation type="submission" date="2018-12" db="EMBL/GenBank/DDBJ databases">
        <authorList>
            <consortium name="Pathogen Informatics"/>
        </authorList>
    </citation>
    <scope>NUCLEOTIDE SEQUENCE [LARGE SCALE GENOMIC DNA]</scope>
    <source>
        <strain evidence="1 2">NCTC10297</strain>
    </source>
</reference>
<sequence length="377" mass="44528">MNAIDQVVLKQDNIREKYFHDLVLQNENIKSDLLSVLKLPIDLTKLNLIHEDRYINGIIADFTLIYDNKIHALIEVKAGDIGVTDYVRGIGQVLQYEYFYENNISLKNYEFHVDFSSIFLIPSSIFKNKNFNIALFKYPKSTKIIEINDKNKAVREISKDELAKLKEVEKNNLTSISQYYVRDTRLFEIYMLLRYLCFLKLKGVNVVNRKEIELQMRKTNSINNRNWRNVLISLSSFGFIDSNNMPTKAGAEFGMMSVYEFLVMMYQSYVKPYADILMEYFVDNPNRLNNSLLQIRQDFLDMYNGKEILFFTQSQTRYLSSWLNILRDDFGFIDFSSRNKNRIMNFNPLIFNDEFLLQKIQKHSKASQYINNLNAIL</sequence>
<dbReference type="KEGG" id="mcun:NCTC10297_01639"/>
<dbReference type="AlphaFoldDB" id="A0A448GY98"/>
<dbReference type="EMBL" id="LR134343">
    <property type="protein sequence ID" value="VEG13671.1"/>
    <property type="molecule type" value="Genomic_DNA"/>
</dbReference>
<gene>
    <name evidence="1" type="ORF">NCTC10297_01639</name>
</gene>
<evidence type="ECO:0000313" key="1">
    <source>
        <dbReference type="EMBL" id="VEG13671.1"/>
    </source>
</evidence>